<dbReference type="PANTHER" id="PTHR35870:SF1">
    <property type="entry name" value="PROTEIN, PUTATIVE (AFU_ORTHOLOGUE AFUA_5G03330)-RELATED"/>
    <property type="match status" value="1"/>
</dbReference>
<feature type="region of interest" description="Disordered" evidence="2">
    <location>
        <begin position="265"/>
        <end position="288"/>
    </location>
</feature>
<accession>A0AAV2VXD2</accession>
<dbReference type="Pfam" id="PF14027">
    <property type="entry name" value="Questin_oxidase"/>
    <property type="match status" value="1"/>
</dbReference>
<evidence type="ECO:0008006" key="5">
    <source>
        <dbReference type="Google" id="ProtNLM"/>
    </source>
</evidence>
<name>A0AAV2VXD2_9VIBR</name>
<dbReference type="PANTHER" id="PTHR35870">
    <property type="entry name" value="PROTEIN, PUTATIVE (AFU_ORTHOLOGUE AFUA_5G03330)-RELATED"/>
    <property type="match status" value="1"/>
</dbReference>
<dbReference type="RefSeq" id="WP_022613444.1">
    <property type="nucleotide sequence ID" value="NZ_LK391965.1"/>
</dbReference>
<protein>
    <recommendedName>
        <fullName evidence="5">Questin oxidase family protein</fullName>
    </recommendedName>
</protein>
<dbReference type="GO" id="GO:0016491">
    <property type="term" value="F:oxidoreductase activity"/>
    <property type="evidence" value="ECO:0007669"/>
    <property type="project" value="UniProtKB-KW"/>
</dbReference>
<proteinExistence type="predicted"/>
<dbReference type="AlphaFoldDB" id="A0AAV2VXD2"/>
<comment type="caution">
    <text evidence="3">The sequence shown here is derived from an EMBL/GenBank/DDBJ whole genome shotgun (WGS) entry which is preliminary data.</text>
</comment>
<dbReference type="Proteomes" id="UP000018211">
    <property type="component" value="Unassembled WGS sequence"/>
</dbReference>
<evidence type="ECO:0000256" key="1">
    <source>
        <dbReference type="ARBA" id="ARBA00023002"/>
    </source>
</evidence>
<reference evidence="3 4" key="1">
    <citation type="journal article" date="2013" name="ISME J.">
        <title>Comparative genomics of pathogenic lineages of Vibrio nigripulchritudo identifies virulence-associated traits.</title>
        <authorList>
            <person name="Goudenege D."/>
            <person name="Labreuche Y."/>
            <person name="Krin E."/>
            <person name="Ansquer D."/>
            <person name="Mangenot S."/>
            <person name="Calteau A."/>
            <person name="Medigue C."/>
            <person name="Mazel D."/>
            <person name="Polz M.F."/>
            <person name="Le Roux F."/>
        </authorList>
    </citation>
    <scope>NUCLEOTIDE SEQUENCE [LARGE SCALE GENOMIC DNA]</scope>
    <source>
        <strain evidence="3 4">SOn1</strain>
    </source>
</reference>
<feature type="compositionally biased region" description="Polar residues" evidence="2">
    <location>
        <begin position="273"/>
        <end position="282"/>
    </location>
</feature>
<keyword evidence="1" id="KW-0560">Oxidoreductase</keyword>
<evidence type="ECO:0000256" key="2">
    <source>
        <dbReference type="SAM" id="MobiDB-lite"/>
    </source>
</evidence>
<evidence type="ECO:0000313" key="3">
    <source>
        <dbReference type="EMBL" id="CCO49250.1"/>
    </source>
</evidence>
<evidence type="ECO:0000313" key="4">
    <source>
        <dbReference type="Proteomes" id="UP000018211"/>
    </source>
</evidence>
<organism evidence="3 4">
    <name type="scientific">Vibrio nigripulchritudo SOn1</name>
    <dbReference type="NCBI Taxonomy" id="1238450"/>
    <lineage>
        <taxon>Bacteria</taxon>
        <taxon>Pseudomonadati</taxon>
        <taxon>Pseudomonadota</taxon>
        <taxon>Gammaproteobacteria</taxon>
        <taxon>Vibrionales</taxon>
        <taxon>Vibrionaceae</taxon>
        <taxon>Vibrio</taxon>
    </lineage>
</organism>
<gene>
    <name evidence="3" type="ORF">VIBNISOn1_800032</name>
</gene>
<dbReference type="EMBL" id="CAOF01000176">
    <property type="protein sequence ID" value="CCO49250.1"/>
    <property type="molecule type" value="Genomic_DNA"/>
</dbReference>
<sequence length="327" mass="36697">MSEVNRNTLDLIHQAHQFDPNYGDRLSNHLPMALIALDLGGAPAKRVTEFYQEYVGRLEPLCSDPSIQSRSLGDRADFSNWVDFYQQELDSQGIEATLSLHLTDLFNGVSAAAFHGLIRLSYAIDAQSTREIAHALAYLATEYQPIGELRNDAGYTLKEQLRLAHQQYADFQFGPGIIVDRIQEVADSEQFRFVASSPSDLSRPLVVEAVITPFIHTNDFTLLHGVTGFQAFLNVERFLPDPNKGLQQFWQAYVAAYSTSLPNVERSSDELTDSPSVPSWENTMKRASASPDDHTIKLVYSCYRIHQIIPTPLCMKAAQMRLAKESL</sequence>
<dbReference type="InterPro" id="IPR025337">
    <property type="entry name" value="Questin_oxidase-like"/>
</dbReference>